<dbReference type="EMBL" id="JABVXQ010000002">
    <property type="protein sequence ID" value="KAF6125124.1"/>
    <property type="molecule type" value="Genomic_DNA"/>
</dbReference>
<evidence type="ECO:0000313" key="2">
    <source>
        <dbReference type="EMBL" id="KAF6125124.1"/>
    </source>
</evidence>
<dbReference type="AlphaFoldDB" id="A0A834B6H1"/>
<comment type="caution">
    <text evidence="2">The sequence shown here is derived from an EMBL/GenBank/DDBJ whole genome shotgun (WGS) entry which is preliminary data.</text>
</comment>
<evidence type="ECO:0000313" key="3">
    <source>
        <dbReference type="Proteomes" id="UP000664940"/>
    </source>
</evidence>
<feature type="region of interest" description="Disordered" evidence="1">
    <location>
        <begin position="46"/>
        <end position="77"/>
    </location>
</feature>
<feature type="compositionally biased region" description="Basic residues" evidence="1">
    <location>
        <begin position="1"/>
        <end position="11"/>
    </location>
</feature>
<sequence>MKTPRPRRRREYRPEADQGRPAALLPPRRAPPARVGLTLPCSTAPGCRPVLETDSRPRGEGPWGLTKIPPVAGGQGGRAPALPAALAFLASQEEEESNLCTCPLWGLGPGAWPSATCLFGGWVGGT</sequence>
<accession>A0A834B6H1</accession>
<dbReference type="Proteomes" id="UP000664940">
    <property type="component" value="Unassembled WGS sequence"/>
</dbReference>
<protein>
    <submittedName>
        <fullName evidence="2">Uncharacterized protein</fullName>
    </submittedName>
</protein>
<evidence type="ECO:0000256" key="1">
    <source>
        <dbReference type="SAM" id="MobiDB-lite"/>
    </source>
</evidence>
<proteinExistence type="predicted"/>
<name>A0A834B6H1_9CHIR</name>
<gene>
    <name evidence="2" type="ORF">HJG60_009669</name>
</gene>
<organism evidence="2 3">
    <name type="scientific">Phyllostomus discolor</name>
    <name type="common">pale spear-nosed bat</name>
    <dbReference type="NCBI Taxonomy" id="89673"/>
    <lineage>
        <taxon>Eukaryota</taxon>
        <taxon>Metazoa</taxon>
        <taxon>Chordata</taxon>
        <taxon>Craniata</taxon>
        <taxon>Vertebrata</taxon>
        <taxon>Euteleostomi</taxon>
        <taxon>Mammalia</taxon>
        <taxon>Eutheria</taxon>
        <taxon>Laurasiatheria</taxon>
        <taxon>Chiroptera</taxon>
        <taxon>Yangochiroptera</taxon>
        <taxon>Phyllostomidae</taxon>
        <taxon>Phyllostominae</taxon>
        <taxon>Phyllostomus</taxon>
    </lineage>
</organism>
<feature type="region of interest" description="Disordered" evidence="1">
    <location>
        <begin position="1"/>
        <end position="31"/>
    </location>
</feature>
<reference evidence="2 3" key="1">
    <citation type="journal article" date="2020" name="Nature">
        <title>Six reference-quality genomes reveal evolution of bat adaptations.</title>
        <authorList>
            <person name="Jebb D."/>
            <person name="Huang Z."/>
            <person name="Pippel M."/>
            <person name="Hughes G.M."/>
            <person name="Lavrichenko K."/>
            <person name="Devanna P."/>
            <person name="Winkler S."/>
            <person name="Jermiin L.S."/>
            <person name="Skirmuntt E.C."/>
            <person name="Katzourakis A."/>
            <person name="Burkitt-Gray L."/>
            <person name="Ray D.A."/>
            <person name="Sullivan K.A.M."/>
            <person name="Roscito J.G."/>
            <person name="Kirilenko B.M."/>
            <person name="Davalos L.M."/>
            <person name="Corthals A.P."/>
            <person name="Power M.L."/>
            <person name="Jones G."/>
            <person name="Ransome R.D."/>
            <person name="Dechmann D.K.N."/>
            <person name="Locatelli A.G."/>
            <person name="Puechmaille S.J."/>
            <person name="Fedrigo O."/>
            <person name="Jarvis E.D."/>
            <person name="Hiller M."/>
            <person name="Vernes S.C."/>
            <person name="Myers E.W."/>
            <person name="Teeling E.C."/>
        </authorList>
    </citation>
    <scope>NUCLEOTIDE SEQUENCE [LARGE SCALE GENOMIC DNA]</scope>
    <source>
        <strain evidence="2">Bat1K_MPI-CBG_1</strain>
    </source>
</reference>